<dbReference type="PANTHER" id="PTHR30349">
    <property type="entry name" value="PHAGE INTEGRASE-RELATED"/>
    <property type="match status" value="1"/>
</dbReference>
<evidence type="ECO:0000313" key="10">
    <source>
        <dbReference type="Proteomes" id="UP000647235"/>
    </source>
</evidence>
<evidence type="ECO:0000256" key="4">
    <source>
        <dbReference type="ARBA" id="ARBA00023125"/>
    </source>
</evidence>
<feature type="domain" description="Tyr recombinase" evidence="7">
    <location>
        <begin position="158"/>
        <end position="342"/>
    </location>
</feature>
<dbReference type="PANTHER" id="PTHR30349:SF64">
    <property type="entry name" value="PROPHAGE INTEGRASE INTD-RELATED"/>
    <property type="match status" value="1"/>
</dbReference>
<dbReference type="InterPro" id="IPR028259">
    <property type="entry name" value="AP2-like_int_N"/>
</dbReference>
<dbReference type="Gene3D" id="1.10.150.130">
    <property type="match status" value="1"/>
</dbReference>
<dbReference type="InterPro" id="IPR010998">
    <property type="entry name" value="Integrase_recombinase_N"/>
</dbReference>
<comment type="function">
    <text evidence="1">Site-specific tyrosine recombinase, which acts by catalyzing the cutting and rejoining of the recombining DNA molecules.</text>
</comment>
<keyword evidence="10" id="KW-1185">Reference proteome</keyword>
<evidence type="ECO:0000259" key="8">
    <source>
        <dbReference type="PROSITE" id="PS51900"/>
    </source>
</evidence>
<dbReference type="PROSITE" id="PS51898">
    <property type="entry name" value="TYR_RECOMBINASE"/>
    <property type="match status" value="1"/>
</dbReference>
<evidence type="ECO:0000256" key="1">
    <source>
        <dbReference type="ARBA" id="ARBA00003283"/>
    </source>
</evidence>
<dbReference type="SUPFAM" id="SSF56349">
    <property type="entry name" value="DNA breaking-rejoining enzymes"/>
    <property type="match status" value="1"/>
</dbReference>
<dbReference type="Gene3D" id="1.10.443.10">
    <property type="entry name" value="Intergrase catalytic core"/>
    <property type="match status" value="1"/>
</dbReference>
<dbReference type="EMBL" id="JACOOY010000007">
    <property type="protein sequence ID" value="MBC5665107.1"/>
    <property type="molecule type" value="Genomic_DNA"/>
</dbReference>
<keyword evidence="4 6" id="KW-0238">DNA-binding</keyword>
<dbReference type="InterPro" id="IPR004107">
    <property type="entry name" value="Integrase_SAM-like_N"/>
</dbReference>
<gene>
    <name evidence="9" type="ORF">H8S07_07415</name>
</gene>
<dbReference type="InterPro" id="IPR044068">
    <property type="entry name" value="CB"/>
</dbReference>
<comment type="caution">
    <text evidence="9">The sequence shown here is derived from an EMBL/GenBank/DDBJ whole genome shotgun (WGS) entry which is preliminary data.</text>
</comment>
<dbReference type="CDD" id="cd01189">
    <property type="entry name" value="INT_ICEBs1_C_like"/>
    <property type="match status" value="1"/>
</dbReference>
<dbReference type="RefSeq" id="WP_186855752.1">
    <property type="nucleotide sequence ID" value="NZ_JACOOY010000007.1"/>
</dbReference>
<protein>
    <submittedName>
        <fullName evidence="9">Site-specific integrase</fullName>
    </submittedName>
</protein>
<keyword evidence="5" id="KW-0233">DNA recombination</keyword>
<dbReference type="PROSITE" id="PS51900">
    <property type="entry name" value="CB"/>
    <property type="match status" value="1"/>
</dbReference>
<accession>A0ABR7EUS5</accession>
<evidence type="ECO:0000259" key="7">
    <source>
        <dbReference type="PROSITE" id="PS51898"/>
    </source>
</evidence>
<sequence length="349" mass="41300">MPSYKDAKTNTYYCKFYYTDWTGKKRQKLKRGFKLQREAKEWERNFLEQYATSPDITFKAMYEKYIRFKENRVRASTLASQRNAIELHILPFFSDRIVSEITPADVSEWQSQLLDKGFSASHTRQIYAYLRMIFKYAVDYLGLSKSPAIAQICKPERKRVDFWTPEEYEAFSDQIKDVPELFTAFEILFYTGMRKGELLALTLHDIDFKAKTISINKTLVYVDGVYSMQPPKTERSKRTVDVPEFLLEEIRAYTRKFYAIDLEQRLFPYSRVWLGQAMTRICQAHNLKPIRIHDLRHSHASLLINLGANPLMIAERLGHENVTETMDTYSHLFKSHQKEIIEKLEKIKF</sequence>
<evidence type="ECO:0000256" key="6">
    <source>
        <dbReference type="PROSITE-ProRule" id="PRU01248"/>
    </source>
</evidence>
<feature type="domain" description="Core-binding (CB)" evidence="8">
    <location>
        <begin position="56"/>
        <end position="138"/>
    </location>
</feature>
<dbReference type="Pfam" id="PF00589">
    <property type="entry name" value="Phage_integrase"/>
    <property type="match status" value="1"/>
</dbReference>
<comment type="similarity">
    <text evidence="2">Belongs to the 'phage' integrase family.</text>
</comment>
<keyword evidence="3" id="KW-0229">DNA integration</keyword>
<evidence type="ECO:0000256" key="5">
    <source>
        <dbReference type="ARBA" id="ARBA00023172"/>
    </source>
</evidence>
<evidence type="ECO:0000256" key="3">
    <source>
        <dbReference type="ARBA" id="ARBA00022908"/>
    </source>
</evidence>
<name>A0ABR7EUS5_9FIRM</name>
<dbReference type="Pfam" id="PF14657">
    <property type="entry name" value="Arm-DNA-bind_4"/>
    <property type="match status" value="1"/>
</dbReference>
<reference evidence="9 10" key="1">
    <citation type="submission" date="2020-08" db="EMBL/GenBank/DDBJ databases">
        <title>Genome public.</title>
        <authorList>
            <person name="Liu C."/>
            <person name="Sun Q."/>
        </authorList>
    </citation>
    <scope>NUCLEOTIDE SEQUENCE [LARGE SCALE GENOMIC DNA]</scope>
    <source>
        <strain evidence="9 10">NSJ-36</strain>
    </source>
</reference>
<evidence type="ECO:0000313" key="9">
    <source>
        <dbReference type="EMBL" id="MBC5665107.1"/>
    </source>
</evidence>
<evidence type="ECO:0000256" key="2">
    <source>
        <dbReference type="ARBA" id="ARBA00008857"/>
    </source>
</evidence>
<dbReference type="Proteomes" id="UP000647235">
    <property type="component" value="Unassembled WGS sequence"/>
</dbReference>
<dbReference type="InterPro" id="IPR050090">
    <property type="entry name" value="Tyrosine_recombinase_XerCD"/>
</dbReference>
<organism evidence="9 10">
    <name type="scientific">Dorea hominis</name>
    <dbReference type="NCBI Taxonomy" id="2763040"/>
    <lineage>
        <taxon>Bacteria</taxon>
        <taxon>Bacillati</taxon>
        <taxon>Bacillota</taxon>
        <taxon>Clostridia</taxon>
        <taxon>Lachnospirales</taxon>
        <taxon>Lachnospiraceae</taxon>
        <taxon>Dorea</taxon>
    </lineage>
</organism>
<dbReference type="Pfam" id="PF14659">
    <property type="entry name" value="Phage_int_SAM_3"/>
    <property type="match status" value="1"/>
</dbReference>
<proteinExistence type="inferred from homology"/>
<dbReference type="InterPro" id="IPR002104">
    <property type="entry name" value="Integrase_catalytic"/>
</dbReference>
<dbReference type="InterPro" id="IPR013762">
    <property type="entry name" value="Integrase-like_cat_sf"/>
</dbReference>
<dbReference type="InterPro" id="IPR011010">
    <property type="entry name" value="DNA_brk_join_enz"/>
</dbReference>